<dbReference type="Proteomes" id="UP001301769">
    <property type="component" value="Unassembled WGS sequence"/>
</dbReference>
<comment type="similarity">
    <text evidence="1">Belongs to the THADA family.</text>
</comment>
<evidence type="ECO:0000256" key="2">
    <source>
        <dbReference type="ARBA" id="ARBA00022694"/>
    </source>
</evidence>
<dbReference type="GO" id="GO:0030488">
    <property type="term" value="P:tRNA methylation"/>
    <property type="evidence" value="ECO:0007669"/>
    <property type="project" value="TreeGrafter"/>
</dbReference>
<dbReference type="InterPro" id="IPR056843">
    <property type="entry name" value="THADA-like_TPR"/>
</dbReference>
<feature type="domain" description="tRNA (32-2'-O)-methyltransferase regulator THADA-like C-terminal TPR repeats region" evidence="5">
    <location>
        <begin position="930"/>
        <end position="1084"/>
    </location>
</feature>
<dbReference type="GO" id="GO:0005829">
    <property type="term" value="C:cytosol"/>
    <property type="evidence" value="ECO:0007669"/>
    <property type="project" value="TreeGrafter"/>
</dbReference>
<feature type="domain" description="DUF2428" evidence="3">
    <location>
        <begin position="683"/>
        <end position="928"/>
    </location>
</feature>
<protein>
    <submittedName>
        <fullName evidence="6">Thyroid adenoma-associated protein</fullName>
    </submittedName>
</protein>
<dbReference type="InterPro" id="IPR011989">
    <property type="entry name" value="ARM-like"/>
</dbReference>
<dbReference type="Pfam" id="PF25150">
    <property type="entry name" value="TPR_Trm732"/>
    <property type="match status" value="1"/>
</dbReference>
<dbReference type="Pfam" id="PF25151">
    <property type="entry name" value="TPR_Trm732_C"/>
    <property type="match status" value="1"/>
</dbReference>
<dbReference type="Pfam" id="PF10350">
    <property type="entry name" value="DUF2428"/>
    <property type="match status" value="1"/>
</dbReference>
<accession>A0AAN6Y5A4</accession>
<dbReference type="InterPro" id="IPR016024">
    <property type="entry name" value="ARM-type_fold"/>
</dbReference>
<comment type="caution">
    <text evidence="6">The sequence shown here is derived from an EMBL/GenBank/DDBJ whole genome shotgun (WGS) entry which is preliminary data.</text>
</comment>
<dbReference type="PANTHER" id="PTHR14387">
    <property type="entry name" value="THADA/DEATH RECEPTOR INTERACTING PROTEIN"/>
    <property type="match status" value="1"/>
</dbReference>
<name>A0AAN6Y5A4_9PEZI</name>
<dbReference type="PANTHER" id="PTHR14387:SF0">
    <property type="entry name" value="DUF2428 DOMAIN-CONTAINING PROTEIN"/>
    <property type="match status" value="1"/>
</dbReference>
<reference evidence="6" key="2">
    <citation type="submission" date="2023-05" db="EMBL/GenBank/DDBJ databases">
        <authorList>
            <consortium name="Lawrence Berkeley National Laboratory"/>
            <person name="Steindorff A."/>
            <person name="Hensen N."/>
            <person name="Bonometti L."/>
            <person name="Westerberg I."/>
            <person name="Brannstrom I.O."/>
            <person name="Guillou S."/>
            <person name="Cros-Aarteil S."/>
            <person name="Calhoun S."/>
            <person name="Haridas S."/>
            <person name="Kuo A."/>
            <person name="Mondo S."/>
            <person name="Pangilinan J."/>
            <person name="Riley R."/>
            <person name="Labutti K."/>
            <person name="Andreopoulos B."/>
            <person name="Lipzen A."/>
            <person name="Chen C."/>
            <person name="Yanf M."/>
            <person name="Daum C."/>
            <person name="Ng V."/>
            <person name="Clum A."/>
            <person name="Ohm R."/>
            <person name="Martin F."/>
            <person name="Silar P."/>
            <person name="Natvig D."/>
            <person name="Lalanne C."/>
            <person name="Gautier V."/>
            <person name="Ament-Velasquez S.L."/>
            <person name="Kruys A."/>
            <person name="Hutchinson M.I."/>
            <person name="Powell A.J."/>
            <person name="Barry K."/>
            <person name="Miller A.N."/>
            <person name="Grigoriev I.V."/>
            <person name="Debuchy R."/>
            <person name="Gladieux P."/>
            <person name="Thoren M.H."/>
            <person name="Johannesson H."/>
        </authorList>
    </citation>
    <scope>NUCLEOTIDE SEQUENCE</scope>
    <source>
        <strain evidence="6">PSN293</strain>
    </source>
</reference>
<dbReference type="Gene3D" id="1.25.10.10">
    <property type="entry name" value="Leucine-rich Repeat Variant"/>
    <property type="match status" value="1"/>
</dbReference>
<evidence type="ECO:0000259" key="5">
    <source>
        <dbReference type="Pfam" id="PF25151"/>
    </source>
</evidence>
<evidence type="ECO:0000313" key="6">
    <source>
        <dbReference type="EMBL" id="KAK4212914.1"/>
    </source>
</evidence>
<dbReference type="InterPro" id="IPR019442">
    <property type="entry name" value="THADA/TRM732_DUF2428"/>
</dbReference>
<dbReference type="InterPro" id="IPR056842">
    <property type="entry name" value="THADA-like_TPR_C"/>
</dbReference>
<keyword evidence="7" id="KW-1185">Reference proteome</keyword>
<dbReference type="EMBL" id="MU858118">
    <property type="protein sequence ID" value="KAK4212914.1"/>
    <property type="molecule type" value="Genomic_DNA"/>
</dbReference>
<sequence>MPKTVHMEAQNANVPVDRANKRDLTGLSPEVFDNANTVTKWLMSQPQESRVDTAQALFEKLIYDASNSRQSHGNGHDCVKLCSFVQQCIKSPDLAVRQWAFTEPLSRRLFHFYLEWYEHDPHRALRLILDILVTACSAANPSPEDAKLLKDHILNTLVCIVARTSATQLTKSGLQCLDHFLSKQAITLDEIKDQYARIQTVPDDAGEYGAWRSFIHELFSWMELSYVSPLAGKVIVHVFRGLEKDSSPGFVAQLGQSWLQDGLERNPHLLDDIKNHVLVPIFKHDKPAALRLLSALNSQGSLSVVSHELTDQTLLFRLAALELGKKTGLVEEPSRESPDSEDQVADRVILQEAALSSFLAHPSLSVRASAFSLLVSSQATTKPFSQVAFDLLKKHLPAFHADYDAKLRNEVLGLSKSLIRRVKNVVTVSQRSLANFTSQEAQSTSKTATKRKLGPEAALKDEAEAKQILDSHEAFLAWYISFLKSELVPTASYQRHITALKAALLTLKIGKHAGATGEYFDVEIAQVISTDYTWIRLLLDLLMDPFDDVREGSSTLLSLFPSEIVNSPTNSPHYSATLLEILREFCPRAQALADRTGRADHGDGAARSQGLLCGWLNDQERQIGLVSTILDGLEAKISKAENDLGHAVVEKPVHPDFAALSYAWPVLAKSTYSDSEIEAINKIHTRILGCSQRIWSAVEHVLCDDSPEGHLPEEMEEIDGLDTKDLLSYSFRAVHESSNLLRLMVGTLGQTPANDAPGRVPYPPLDVFKRAGNLTFEQLSKLRHRGAFSTVSLTFTTCCQLTQKLQNIYPDATGSDNLLRDWYQGTLDCIMTQASTTRRSAGIPSLIAAVLAAGAQSPSFSDVFHTLEDIAKKEVTMAETDGSNLPQVHALNSLREIFRSSLLSKKAEGFLATTLQLAATSLKSEVWAIRNCGLLLLRSLIDSLLGTGESKSVIESGWDGVSIRISYNKYPTLPGVILGLLKSADSSILTETGGINSNSAAAEAVFPALDIIRRAGPPEENREELWGRITAYLGSRIWHVREIAARTLCSFLLRGNWLTSVARLLRGAEEDVNRLHGVLLTVRFVLERKVQLGEGVDGFEVEQFLTAEVSVLPAFKACPIVQAAYLEIFNLLPNSGSGDVFPLEDVLPSTDQEHEPHLALAKSLLRTEEGIKLVKDTAGTRALIGPGRASSNDFAKMGKYLLDILSTDTNTACKMLEVMPKAWDKVQRTRMEAVDLVDDITPQLVGLYAEVVHRHAAPEVRAQALLNLGSLVDKILLVTHRTVGESLPSAEELDRLWTSLQRQGEIINPTLACAIIKASGSLMAAAVRLTTSEGDDKTTSQTLERRLRNWGVLIADSLDVENTFDTRHAATEALKSFFLGSSSHQQESANKTWSSKYLPIFSALYDSLLDDDDEVREVASSAASALTGQYFVAPEAANNLVTLLSQRFSHHDNKEFARYVLCRLVGQPGHLLSLTTSLSTAKIELTPAKSLLQKALDFDDSLFAAEEQNLFIDEVRETMRWRERAFSSALAATASGNELVEWTEQGLEYIISLAEKEKDGPLGWTSDQHVFAVCARVVLCAGGIFKSFGTTDAGRREVGELLEKFRVVGERMRVHGSLLEMARL</sequence>
<evidence type="ECO:0000259" key="4">
    <source>
        <dbReference type="Pfam" id="PF25150"/>
    </source>
</evidence>
<keyword evidence="2" id="KW-0819">tRNA processing</keyword>
<evidence type="ECO:0000259" key="3">
    <source>
        <dbReference type="Pfam" id="PF10350"/>
    </source>
</evidence>
<feature type="domain" description="tRNA (32-2'-O)-methyltransferase regulator THADA-like TPR repeats region" evidence="4">
    <location>
        <begin position="263"/>
        <end position="551"/>
    </location>
</feature>
<evidence type="ECO:0000313" key="7">
    <source>
        <dbReference type="Proteomes" id="UP001301769"/>
    </source>
</evidence>
<proteinExistence type="inferred from homology"/>
<organism evidence="6 7">
    <name type="scientific">Rhypophila decipiens</name>
    <dbReference type="NCBI Taxonomy" id="261697"/>
    <lineage>
        <taxon>Eukaryota</taxon>
        <taxon>Fungi</taxon>
        <taxon>Dikarya</taxon>
        <taxon>Ascomycota</taxon>
        <taxon>Pezizomycotina</taxon>
        <taxon>Sordariomycetes</taxon>
        <taxon>Sordariomycetidae</taxon>
        <taxon>Sordariales</taxon>
        <taxon>Naviculisporaceae</taxon>
        <taxon>Rhypophila</taxon>
    </lineage>
</organism>
<dbReference type="SUPFAM" id="SSF48371">
    <property type="entry name" value="ARM repeat"/>
    <property type="match status" value="1"/>
</dbReference>
<evidence type="ECO:0000256" key="1">
    <source>
        <dbReference type="ARBA" id="ARBA00010409"/>
    </source>
</evidence>
<dbReference type="Pfam" id="PF26523">
    <property type="entry name" value="Trm732_C"/>
    <property type="match status" value="1"/>
</dbReference>
<reference evidence="6" key="1">
    <citation type="journal article" date="2023" name="Mol. Phylogenet. Evol.">
        <title>Genome-scale phylogeny and comparative genomics of the fungal order Sordariales.</title>
        <authorList>
            <person name="Hensen N."/>
            <person name="Bonometti L."/>
            <person name="Westerberg I."/>
            <person name="Brannstrom I.O."/>
            <person name="Guillou S."/>
            <person name="Cros-Aarteil S."/>
            <person name="Calhoun S."/>
            <person name="Haridas S."/>
            <person name="Kuo A."/>
            <person name="Mondo S."/>
            <person name="Pangilinan J."/>
            <person name="Riley R."/>
            <person name="LaButti K."/>
            <person name="Andreopoulos B."/>
            <person name="Lipzen A."/>
            <person name="Chen C."/>
            <person name="Yan M."/>
            <person name="Daum C."/>
            <person name="Ng V."/>
            <person name="Clum A."/>
            <person name="Steindorff A."/>
            <person name="Ohm R.A."/>
            <person name="Martin F."/>
            <person name="Silar P."/>
            <person name="Natvig D.O."/>
            <person name="Lalanne C."/>
            <person name="Gautier V."/>
            <person name="Ament-Velasquez S.L."/>
            <person name="Kruys A."/>
            <person name="Hutchinson M.I."/>
            <person name="Powell A.J."/>
            <person name="Barry K."/>
            <person name="Miller A.N."/>
            <person name="Grigoriev I.V."/>
            <person name="Debuchy R."/>
            <person name="Gladieux P."/>
            <person name="Hiltunen Thoren M."/>
            <person name="Johannesson H."/>
        </authorList>
    </citation>
    <scope>NUCLEOTIDE SEQUENCE</scope>
    <source>
        <strain evidence="6">PSN293</strain>
    </source>
</reference>
<gene>
    <name evidence="6" type="ORF">QBC37DRAFT_424010</name>
</gene>
<dbReference type="InterPro" id="IPR051954">
    <property type="entry name" value="tRNA_methyltransferase_THADA"/>
</dbReference>